<dbReference type="RefSeq" id="WP_066973593.1">
    <property type="nucleotide sequence ID" value="NZ_LWMT01000267.1"/>
</dbReference>
<dbReference type="PATRIC" id="fig|55758.3.peg.1896"/>
<reference evidence="9 10" key="1">
    <citation type="submission" date="2016-04" db="EMBL/GenBank/DDBJ databases">
        <title>Genome sequence of Methanobrevibacter filiformis DSM 11501.</title>
        <authorList>
            <person name="Poehlein A."/>
            <person name="Seedorf H."/>
            <person name="Daniel R."/>
        </authorList>
    </citation>
    <scope>NUCLEOTIDE SEQUENCE [LARGE SCALE GENOMIC DNA]</scope>
    <source>
        <strain evidence="9 10">DSM 11501</strain>
    </source>
</reference>
<sequence length="512" mass="56140">MKIGMTYIKGSLPGFETFGNLPTNIVKSNGLVNGKKAHKELDALIIPGGSIIESQSVSDELADEIKKIAINGGLIVGICSGFQVLGNWTDVGRKSPQPILKNGLGLLDVNFSPLISNDRVEGVAVNDSILTKDIKDGIHGFHCHTYGKIENNETEIIYSKLKRVNYKNIDEYSVSGVRNDDGNVIGTMIHGIFDNNPKIVNNFLEYIGASDNDIINIKNRNKEFLDNINKEIAIESNINILNNSNSINHPIVKYIRNKNKENLGKGPLTLMIGSTGSDSGKTFITTGIAGNLRKLGLNVAILKIGPDIRDTVPGLYLTKGLMEDYGSIKIGNLGWMEIAKVIEKFKKSNYDFVLIEGAMSILIGLLKDIVPYSGAEIAKSSNIPITLVSSVNKSGIESSAVDVIGHFKILDKIGIEVSGIILNKVYDMDIFNNMLSHIKNKTNIDNIIAIPKIKMEERGSTPEVEISLEDFGISAMNTVEKYVDLEELVKIAKNPEFKGFSTFKEIKSYFKS</sequence>
<dbReference type="InterPro" id="IPR029062">
    <property type="entry name" value="Class_I_gatase-like"/>
</dbReference>
<evidence type="ECO:0000259" key="8">
    <source>
        <dbReference type="Pfam" id="PF07685"/>
    </source>
</evidence>
<keyword evidence="10" id="KW-1185">Reference proteome</keyword>
<feature type="domain" description="CobQ/CobB/MinD/ParA nucleotide binding" evidence="7">
    <location>
        <begin position="271"/>
        <end position="442"/>
    </location>
</feature>
<keyword evidence="6" id="KW-0315">Glutamine amidotransferase</keyword>
<dbReference type="InterPro" id="IPR027417">
    <property type="entry name" value="P-loop_NTPase"/>
</dbReference>
<evidence type="ECO:0000256" key="4">
    <source>
        <dbReference type="ARBA" id="ARBA00022840"/>
    </source>
</evidence>
<dbReference type="OrthoDB" id="26717at2157"/>
<dbReference type="SMART" id="SM01211">
    <property type="entry name" value="GATase_5"/>
    <property type="match status" value="1"/>
</dbReference>
<name>A0A166C1R9_9EURY</name>
<dbReference type="GO" id="GO:0005524">
    <property type="term" value="F:ATP binding"/>
    <property type="evidence" value="ECO:0007669"/>
    <property type="project" value="UniProtKB-KW"/>
</dbReference>
<dbReference type="PROSITE" id="PS51273">
    <property type="entry name" value="GATASE_TYPE_1"/>
    <property type="match status" value="1"/>
</dbReference>
<dbReference type="InterPro" id="IPR011698">
    <property type="entry name" value="GATase_3"/>
</dbReference>
<proteinExistence type="predicted"/>
<dbReference type="Pfam" id="PF07685">
    <property type="entry name" value="GATase_3"/>
    <property type="match status" value="1"/>
</dbReference>
<dbReference type="Gene3D" id="3.40.50.300">
    <property type="entry name" value="P-loop containing nucleotide triphosphate hydrolases"/>
    <property type="match status" value="1"/>
</dbReference>
<evidence type="ECO:0000256" key="3">
    <source>
        <dbReference type="ARBA" id="ARBA00022741"/>
    </source>
</evidence>
<dbReference type="STRING" id="55758.MBFIL_16840"/>
<dbReference type="EMBL" id="LWMT01000267">
    <property type="protein sequence ID" value="KZX10657.1"/>
    <property type="molecule type" value="Genomic_DNA"/>
</dbReference>
<comment type="caution">
    <text evidence="9">The sequence shown here is derived from an EMBL/GenBank/DDBJ whole genome shotgun (WGS) entry which is preliminary data.</text>
</comment>
<dbReference type="Proteomes" id="UP000077066">
    <property type="component" value="Unassembled WGS sequence"/>
</dbReference>
<evidence type="ECO:0000256" key="5">
    <source>
        <dbReference type="ARBA" id="ARBA00022842"/>
    </source>
</evidence>
<keyword evidence="3" id="KW-0547">Nucleotide-binding</keyword>
<evidence type="ECO:0000256" key="1">
    <source>
        <dbReference type="ARBA" id="ARBA00001946"/>
    </source>
</evidence>
<evidence type="ECO:0000313" key="9">
    <source>
        <dbReference type="EMBL" id="KZX10657.1"/>
    </source>
</evidence>
<dbReference type="PANTHER" id="PTHR43873">
    <property type="entry name" value="COBYRINATE A,C-DIAMIDE SYNTHASE"/>
    <property type="match status" value="1"/>
</dbReference>
<dbReference type="SUPFAM" id="SSF52317">
    <property type="entry name" value="Class I glutamine amidotransferase-like"/>
    <property type="match status" value="1"/>
</dbReference>
<evidence type="ECO:0000313" key="10">
    <source>
        <dbReference type="Proteomes" id="UP000077066"/>
    </source>
</evidence>
<dbReference type="AlphaFoldDB" id="A0A166C1R9"/>
<dbReference type="NCBIfam" id="NF004921">
    <property type="entry name" value="PRK06278.1"/>
    <property type="match status" value="1"/>
</dbReference>
<keyword evidence="4" id="KW-0067">ATP-binding</keyword>
<protein>
    <submittedName>
        <fullName evidence="9">Cobyric acid synthase</fullName>
    </submittedName>
</protein>
<evidence type="ECO:0000256" key="6">
    <source>
        <dbReference type="ARBA" id="ARBA00022962"/>
    </source>
</evidence>
<accession>A0A166C1R9</accession>
<evidence type="ECO:0000256" key="2">
    <source>
        <dbReference type="ARBA" id="ARBA00022598"/>
    </source>
</evidence>
<dbReference type="Gene3D" id="3.40.50.880">
    <property type="match status" value="1"/>
</dbReference>
<gene>
    <name evidence="9" type="primary">cobQ_3</name>
    <name evidence="9" type="ORF">MBFIL_16840</name>
</gene>
<comment type="cofactor">
    <cofactor evidence="1">
        <name>Mg(2+)</name>
        <dbReference type="ChEBI" id="CHEBI:18420"/>
    </cofactor>
</comment>
<organism evidence="9 10">
    <name type="scientific">Methanobrevibacter filiformis</name>
    <dbReference type="NCBI Taxonomy" id="55758"/>
    <lineage>
        <taxon>Archaea</taxon>
        <taxon>Methanobacteriati</taxon>
        <taxon>Methanobacteriota</taxon>
        <taxon>Methanomada group</taxon>
        <taxon>Methanobacteria</taxon>
        <taxon>Methanobacteriales</taxon>
        <taxon>Methanobacteriaceae</taxon>
        <taxon>Methanobrevibacter</taxon>
    </lineage>
</organism>
<dbReference type="SUPFAM" id="SSF52540">
    <property type="entry name" value="P-loop containing nucleoside triphosphate hydrolases"/>
    <property type="match status" value="1"/>
</dbReference>
<dbReference type="InterPro" id="IPR004484">
    <property type="entry name" value="CbiA/CobB_synth"/>
</dbReference>
<dbReference type="Pfam" id="PF01656">
    <property type="entry name" value="CbiA"/>
    <property type="match status" value="1"/>
</dbReference>
<keyword evidence="2" id="KW-0436">Ligase</keyword>
<dbReference type="InterPro" id="IPR002586">
    <property type="entry name" value="CobQ/CobB/MinD/ParA_Nub-bd_dom"/>
</dbReference>
<dbReference type="PANTHER" id="PTHR43873:SF2">
    <property type="entry name" value="COBYRIC ACID SYNTHASE"/>
    <property type="match status" value="1"/>
</dbReference>
<keyword evidence="5" id="KW-0460">Magnesium</keyword>
<feature type="domain" description="CobB/CobQ-like glutamine amidotransferase" evidence="8">
    <location>
        <begin position="33"/>
        <end position="196"/>
    </location>
</feature>
<dbReference type="PROSITE" id="PS51274">
    <property type="entry name" value="GATASE_COBBQ"/>
    <property type="match status" value="1"/>
</dbReference>
<dbReference type="GO" id="GO:0042242">
    <property type="term" value="F:cobyrinic acid a,c-diamide synthase activity"/>
    <property type="evidence" value="ECO:0007669"/>
    <property type="project" value="InterPro"/>
</dbReference>
<evidence type="ECO:0000259" key="7">
    <source>
        <dbReference type="Pfam" id="PF01656"/>
    </source>
</evidence>